<gene>
    <name evidence="1" type="ORF">PY092_04320</name>
</gene>
<dbReference type="Proteomes" id="UP001221366">
    <property type="component" value="Unassembled WGS sequence"/>
</dbReference>
<accession>A0ABT5XVZ7</accession>
<reference evidence="1 2" key="1">
    <citation type="submission" date="2023-03" db="EMBL/GenBank/DDBJ databases">
        <title>Muricauda XX sp. nov. and Muricauda XXX sp. nov., two novel species isolated from Okinawa Trough.</title>
        <authorList>
            <person name="Cao W."/>
            <person name="Deng X."/>
        </authorList>
    </citation>
    <scope>NUCLEOTIDE SEQUENCE [LARGE SCALE GENOMIC DNA]</scope>
    <source>
        <strain evidence="1 2">334s03</strain>
    </source>
</reference>
<comment type="caution">
    <text evidence="1">The sequence shown here is derived from an EMBL/GenBank/DDBJ whole genome shotgun (WGS) entry which is preliminary data.</text>
</comment>
<keyword evidence="2" id="KW-1185">Reference proteome</keyword>
<evidence type="ECO:0000313" key="1">
    <source>
        <dbReference type="EMBL" id="MDF0715365.1"/>
    </source>
</evidence>
<evidence type="ECO:0000313" key="2">
    <source>
        <dbReference type="Proteomes" id="UP001221366"/>
    </source>
</evidence>
<feature type="non-terminal residue" evidence="1">
    <location>
        <position position="1"/>
    </location>
</feature>
<organism evidence="1 2">
    <name type="scientific">Flagellimonas yonaguniensis</name>
    <dbReference type="NCBI Taxonomy" id="3031325"/>
    <lineage>
        <taxon>Bacteria</taxon>
        <taxon>Pseudomonadati</taxon>
        <taxon>Bacteroidota</taxon>
        <taxon>Flavobacteriia</taxon>
        <taxon>Flavobacteriales</taxon>
        <taxon>Flavobacteriaceae</taxon>
        <taxon>Flagellimonas</taxon>
    </lineage>
</organism>
<name>A0ABT5XVZ7_9FLAO</name>
<proteinExistence type="predicted"/>
<dbReference type="EMBL" id="JARFVB010000002">
    <property type="protein sequence ID" value="MDF0715365.1"/>
    <property type="molecule type" value="Genomic_DNA"/>
</dbReference>
<protein>
    <submittedName>
        <fullName evidence="1">Uncharacterized protein</fullName>
    </submittedName>
</protein>
<sequence>MVLILFTLSLQYVYELLFFFTSKNTFSMPWKRPALSAKRVQMYNCFFNRQAFFEKKFKTLS</sequence>
<dbReference type="RefSeq" id="WP_275614638.1">
    <property type="nucleotide sequence ID" value="NZ_JARFVB010000002.1"/>
</dbReference>